<keyword evidence="4" id="KW-1185">Reference proteome</keyword>
<feature type="transmembrane region" description="Helical" evidence="1">
    <location>
        <begin position="20"/>
        <end position="42"/>
    </location>
</feature>
<feature type="transmembrane region" description="Helical" evidence="1">
    <location>
        <begin position="191"/>
        <end position="207"/>
    </location>
</feature>
<dbReference type="AlphaFoldDB" id="A0A3P3VWA1"/>
<reference evidence="3 4" key="1">
    <citation type="submission" date="2018-11" db="EMBL/GenBank/DDBJ databases">
        <title>YIM 102482-1 draft genome.</title>
        <authorList>
            <person name="Li G."/>
            <person name="Jiang Y."/>
        </authorList>
    </citation>
    <scope>NUCLEOTIDE SEQUENCE [LARGE SCALE GENOMIC DNA]</scope>
    <source>
        <strain evidence="3 4">YIM 102482-1</strain>
    </source>
</reference>
<dbReference type="EMBL" id="RQVS01000006">
    <property type="protein sequence ID" value="RRJ87075.1"/>
    <property type="molecule type" value="Genomic_DNA"/>
</dbReference>
<proteinExistence type="predicted"/>
<feature type="transmembrane region" description="Helical" evidence="1">
    <location>
        <begin position="162"/>
        <end position="184"/>
    </location>
</feature>
<dbReference type="Pfam" id="PF02517">
    <property type="entry name" value="Rce1-like"/>
    <property type="match status" value="1"/>
</dbReference>
<evidence type="ECO:0000313" key="3">
    <source>
        <dbReference type="EMBL" id="RRJ87075.1"/>
    </source>
</evidence>
<keyword evidence="1" id="KW-0812">Transmembrane</keyword>
<protein>
    <submittedName>
        <fullName evidence="3">CPBP family intramembrane metalloprotease</fullName>
    </submittedName>
</protein>
<dbReference type="OrthoDB" id="3078181at2"/>
<feature type="transmembrane region" description="Helical" evidence="1">
    <location>
        <begin position="54"/>
        <end position="73"/>
    </location>
</feature>
<dbReference type="RefSeq" id="WP_124971776.1">
    <property type="nucleotide sequence ID" value="NZ_RQVS01000006.1"/>
</dbReference>
<keyword evidence="1" id="KW-1133">Transmembrane helix</keyword>
<dbReference type="GO" id="GO:0004175">
    <property type="term" value="F:endopeptidase activity"/>
    <property type="evidence" value="ECO:0007669"/>
    <property type="project" value="UniProtKB-ARBA"/>
</dbReference>
<keyword evidence="3" id="KW-0482">Metalloprotease</keyword>
<feature type="transmembrane region" description="Helical" evidence="1">
    <location>
        <begin position="237"/>
        <end position="258"/>
    </location>
</feature>
<keyword evidence="3" id="KW-0645">Protease</keyword>
<feature type="transmembrane region" description="Helical" evidence="1">
    <location>
        <begin position="124"/>
        <end position="142"/>
    </location>
</feature>
<gene>
    <name evidence="3" type="ORF">EG850_06650</name>
</gene>
<keyword evidence="1" id="KW-0472">Membrane</keyword>
<evidence type="ECO:0000256" key="1">
    <source>
        <dbReference type="SAM" id="Phobius"/>
    </source>
</evidence>
<name>A0A3P3VWA1_9MICO</name>
<dbReference type="Proteomes" id="UP000274391">
    <property type="component" value="Unassembled WGS sequence"/>
</dbReference>
<accession>A0A3P3VWA1</accession>
<dbReference type="InterPro" id="IPR003675">
    <property type="entry name" value="Rce1/LyrA-like_dom"/>
</dbReference>
<organism evidence="3 4">
    <name type="scientific">Gulosibacter macacae</name>
    <dbReference type="NCBI Taxonomy" id="2488791"/>
    <lineage>
        <taxon>Bacteria</taxon>
        <taxon>Bacillati</taxon>
        <taxon>Actinomycetota</taxon>
        <taxon>Actinomycetes</taxon>
        <taxon>Micrococcales</taxon>
        <taxon>Microbacteriaceae</taxon>
        <taxon>Gulosibacter</taxon>
    </lineage>
</organism>
<evidence type="ECO:0000259" key="2">
    <source>
        <dbReference type="Pfam" id="PF02517"/>
    </source>
</evidence>
<dbReference type="GO" id="GO:0006508">
    <property type="term" value="P:proteolysis"/>
    <property type="evidence" value="ECO:0007669"/>
    <property type="project" value="UniProtKB-KW"/>
</dbReference>
<sequence>MSSLTRPEPSIHWGVVPALAVSLSATVLFAFLNPWGYLLLAVGVAGGFAHSRALGRDLAIIGAGLVIVSSWPMEANLDWWNIVVMGAVLTAAVGVPFLLDRWWGERTIRFPLRRGEPWSRLERAWLVAVLVLGWLILPFYFIRSESYLNWPAVHEWHEVARLLIGVSAVGIWDELFFICTIFALYRRHFPMWTANVLQAIVFVSFLWELGYRSWGPVMTSVFALVQGWIFQKTRSLTYVICVHLLFDLVVFLVIVHAHNREWFAWFIY</sequence>
<keyword evidence="3" id="KW-0378">Hydrolase</keyword>
<feature type="domain" description="CAAX prenyl protease 2/Lysostaphin resistance protein A-like" evidence="2">
    <location>
        <begin position="157"/>
        <end position="249"/>
    </location>
</feature>
<dbReference type="GO" id="GO:0080120">
    <property type="term" value="P:CAAX-box protein maturation"/>
    <property type="evidence" value="ECO:0007669"/>
    <property type="project" value="UniProtKB-ARBA"/>
</dbReference>
<dbReference type="GO" id="GO:0008237">
    <property type="term" value="F:metallopeptidase activity"/>
    <property type="evidence" value="ECO:0007669"/>
    <property type="project" value="UniProtKB-KW"/>
</dbReference>
<feature type="transmembrane region" description="Helical" evidence="1">
    <location>
        <begin position="79"/>
        <end position="103"/>
    </location>
</feature>
<comment type="caution">
    <text evidence="3">The sequence shown here is derived from an EMBL/GenBank/DDBJ whole genome shotgun (WGS) entry which is preliminary data.</text>
</comment>
<evidence type="ECO:0000313" key="4">
    <source>
        <dbReference type="Proteomes" id="UP000274391"/>
    </source>
</evidence>